<proteinExistence type="predicted"/>
<organism evidence="1 2">
    <name type="scientific">Nocardia ignorata</name>
    <dbReference type="NCBI Taxonomy" id="145285"/>
    <lineage>
        <taxon>Bacteria</taxon>
        <taxon>Bacillati</taxon>
        <taxon>Actinomycetota</taxon>
        <taxon>Actinomycetes</taxon>
        <taxon>Mycobacteriales</taxon>
        <taxon>Nocardiaceae</taxon>
        <taxon>Nocardia</taxon>
    </lineage>
</organism>
<gene>
    <name evidence="1" type="ORF">DFR75_11172</name>
</gene>
<dbReference type="RefSeq" id="WP_067498112.1">
    <property type="nucleotide sequence ID" value="NZ_JBHXPO010000014.1"/>
</dbReference>
<dbReference type="EMBL" id="SNXK01000011">
    <property type="protein sequence ID" value="TDP30608.1"/>
    <property type="molecule type" value="Genomic_DNA"/>
</dbReference>
<name>A0A4R6NZ39_NOCIG</name>
<protein>
    <submittedName>
        <fullName evidence="1">Uncharacterized protein</fullName>
    </submittedName>
</protein>
<reference evidence="1 2" key="1">
    <citation type="submission" date="2019-03" db="EMBL/GenBank/DDBJ databases">
        <title>Genomic Encyclopedia of Type Strains, Phase IV (KMG-IV): sequencing the most valuable type-strain genomes for metagenomic binning, comparative biology and taxonomic classification.</title>
        <authorList>
            <person name="Goeker M."/>
        </authorList>
    </citation>
    <scope>NUCLEOTIDE SEQUENCE [LARGE SCALE GENOMIC DNA]</scope>
    <source>
        <strain evidence="1 2">DSM 44496</strain>
    </source>
</reference>
<accession>A0A4R6NZ39</accession>
<evidence type="ECO:0000313" key="2">
    <source>
        <dbReference type="Proteomes" id="UP000295087"/>
    </source>
</evidence>
<comment type="caution">
    <text evidence="1">The sequence shown here is derived from an EMBL/GenBank/DDBJ whole genome shotgun (WGS) entry which is preliminary data.</text>
</comment>
<evidence type="ECO:0000313" key="1">
    <source>
        <dbReference type="EMBL" id="TDP30608.1"/>
    </source>
</evidence>
<sequence>MYPIRAGEYNSPEAEQRSADLDRIVRHTGAIAQAFTGQADSLTGATVADERFRAAVPARPSDRDSFPDDATREAERIRRAKAARAAPRAYNEDCAEIVARIPDIPELR</sequence>
<dbReference type="AlphaFoldDB" id="A0A4R6NZ39"/>
<dbReference type="Proteomes" id="UP000295087">
    <property type="component" value="Unassembled WGS sequence"/>
</dbReference>
<keyword evidence="2" id="KW-1185">Reference proteome</keyword>